<keyword evidence="1" id="KW-1133">Transmembrane helix</keyword>
<protein>
    <submittedName>
        <fullName evidence="2">(malaria parasite P. vivax) hypothetical protein</fullName>
    </submittedName>
</protein>
<keyword evidence="1" id="KW-0472">Membrane</keyword>
<evidence type="ECO:0000313" key="3">
    <source>
        <dbReference type="Proteomes" id="UP000779233"/>
    </source>
</evidence>
<name>A0A8S4H268_PLAVI</name>
<proteinExistence type="predicted"/>
<comment type="caution">
    <text evidence="2">The sequence shown here is derived from an EMBL/GenBank/DDBJ whole genome shotgun (WGS) entry which is preliminary data.</text>
</comment>
<dbReference type="EMBL" id="CAJZCX010000003">
    <property type="protein sequence ID" value="CAG9472717.1"/>
    <property type="molecule type" value="Genomic_DNA"/>
</dbReference>
<evidence type="ECO:0000256" key="1">
    <source>
        <dbReference type="SAM" id="Phobius"/>
    </source>
</evidence>
<keyword evidence="1" id="KW-0812">Transmembrane</keyword>
<organism evidence="2 3">
    <name type="scientific">Plasmodium vivax</name>
    <name type="common">malaria parasite P. vivax</name>
    <dbReference type="NCBI Taxonomy" id="5855"/>
    <lineage>
        <taxon>Eukaryota</taxon>
        <taxon>Sar</taxon>
        <taxon>Alveolata</taxon>
        <taxon>Apicomplexa</taxon>
        <taxon>Aconoidasida</taxon>
        <taxon>Haemosporida</taxon>
        <taxon>Plasmodiidae</taxon>
        <taxon>Plasmodium</taxon>
        <taxon>Plasmodium (Plasmodium)</taxon>
    </lineage>
</organism>
<feature type="transmembrane region" description="Helical" evidence="1">
    <location>
        <begin position="284"/>
        <end position="304"/>
    </location>
</feature>
<reference evidence="2" key="1">
    <citation type="submission" date="2021-09" db="EMBL/GenBank/DDBJ databases">
        <authorList>
            <consortium name="Pathogen Informatics"/>
        </authorList>
    </citation>
    <scope>NUCLEOTIDE SEQUENCE</scope>
    <source>
        <strain evidence="2">PvW1</strain>
    </source>
</reference>
<evidence type="ECO:0000313" key="2">
    <source>
        <dbReference type="EMBL" id="CAG9472717.1"/>
    </source>
</evidence>
<gene>
    <name evidence="2" type="ORF">PVW1_140083200</name>
</gene>
<accession>A0A8S4H268</accession>
<dbReference type="VEuPathDB" id="PlasmoDB:PVPAM_000015700"/>
<dbReference type="Proteomes" id="UP000779233">
    <property type="component" value="Unassembled WGS sequence"/>
</dbReference>
<dbReference type="AlphaFoldDB" id="A0A8S4H268"/>
<sequence>MSNEEEFTLDKIKDEHNFMKNSKFYEIYDAFHKKCDEYYYDNKETCYTGESGNFIYSTVVNNILEELYSNLYRVNVTIKHHNNTYLENIYTEDKKMCCIALKYWLYDQIMTKVLEENKINEIFTGWKTYLKDKIKKTSPDVCTFNNLKKDEIKKLKNIYALYTIFYDNTNISKTCNNDKCKYIDYFGKGLDDFINGIKTCSSDSANNEYCNEFNEFIELCKEDNENAGISIYDEKTKSNAETAKKYLLFSEKYKNEQLYIYIKDTELLNFVKTSDFLSNKNSTIAATSVVGSAIGLSSIFYYFFKVILNDIFKYKIC</sequence>